<comment type="caution">
    <text evidence="2">The sequence shown here is derived from an EMBL/GenBank/DDBJ whole genome shotgun (WGS) entry which is preliminary data.</text>
</comment>
<feature type="domain" description="EAL" evidence="1">
    <location>
        <begin position="1"/>
        <end position="117"/>
    </location>
</feature>
<name>A0ABV4KKL9_9VIBR</name>
<dbReference type="InterPro" id="IPR035919">
    <property type="entry name" value="EAL_sf"/>
</dbReference>
<evidence type="ECO:0000259" key="1">
    <source>
        <dbReference type="PROSITE" id="PS50883"/>
    </source>
</evidence>
<dbReference type="PANTHER" id="PTHR33121">
    <property type="entry name" value="CYCLIC DI-GMP PHOSPHODIESTERASE PDEF"/>
    <property type="match status" value="1"/>
</dbReference>
<evidence type="ECO:0000313" key="2">
    <source>
        <dbReference type="EMBL" id="MEZ8052988.1"/>
    </source>
</evidence>
<organism evidence="2 3">
    <name type="scientific">Vibrio atlanticus</name>
    <dbReference type="NCBI Taxonomy" id="693153"/>
    <lineage>
        <taxon>Bacteria</taxon>
        <taxon>Pseudomonadati</taxon>
        <taxon>Pseudomonadota</taxon>
        <taxon>Gammaproteobacteria</taxon>
        <taxon>Vibrionales</taxon>
        <taxon>Vibrionaceae</taxon>
        <taxon>Vibrio</taxon>
    </lineage>
</organism>
<reference evidence="2 3" key="1">
    <citation type="submission" date="2024-06" db="EMBL/GenBank/DDBJ databases">
        <authorList>
            <person name="Steensen K."/>
            <person name="Seneca J."/>
            <person name="Bartlau N."/>
            <person name="Yu A.X."/>
            <person name="Polz M.F."/>
        </authorList>
    </citation>
    <scope>NUCLEOTIDE SEQUENCE [LARGE SCALE GENOMIC DNA]</scope>
    <source>
        <strain evidence="2 3">1F9</strain>
    </source>
</reference>
<dbReference type="RefSeq" id="WP_240798301.1">
    <property type="nucleotide sequence ID" value="NZ_JBFRME010000044.1"/>
</dbReference>
<dbReference type="Pfam" id="PF00563">
    <property type="entry name" value="EAL"/>
    <property type="match status" value="1"/>
</dbReference>
<protein>
    <submittedName>
        <fullName evidence="2">EAL domain-containing protein</fullName>
    </submittedName>
</protein>
<dbReference type="EMBL" id="JBGOOL010000016">
    <property type="protein sequence ID" value="MEZ8052988.1"/>
    <property type="molecule type" value="Genomic_DNA"/>
</dbReference>
<dbReference type="SUPFAM" id="SSF141868">
    <property type="entry name" value="EAL domain-like"/>
    <property type="match status" value="1"/>
</dbReference>
<dbReference type="Gene3D" id="3.20.20.450">
    <property type="entry name" value="EAL domain"/>
    <property type="match status" value="1"/>
</dbReference>
<proteinExistence type="predicted"/>
<dbReference type="InterPro" id="IPR050706">
    <property type="entry name" value="Cyclic-di-GMP_PDE-like"/>
</dbReference>
<evidence type="ECO:0000313" key="3">
    <source>
        <dbReference type="Proteomes" id="UP001569175"/>
    </source>
</evidence>
<sequence>MILKNLIEYAITTKENLPNISINISYSDLSIISFYTDVMEVTKLVPELISSIIFEPVEYSEELAHDYTKDNLNLLKSAGFRFAIDDFGCGYSNFNLLSRKYFDSIKLDKSLLRKCQD</sequence>
<keyword evidence="3" id="KW-1185">Reference proteome</keyword>
<gene>
    <name evidence="2" type="ORF">ACED57_07475</name>
</gene>
<dbReference type="InterPro" id="IPR001633">
    <property type="entry name" value="EAL_dom"/>
</dbReference>
<dbReference type="PANTHER" id="PTHR33121:SF70">
    <property type="entry name" value="SIGNALING PROTEIN YKOW"/>
    <property type="match status" value="1"/>
</dbReference>
<dbReference type="Proteomes" id="UP001569175">
    <property type="component" value="Unassembled WGS sequence"/>
</dbReference>
<accession>A0ABV4KKL9</accession>
<dbReference type="PROSITE" id="PS50883">
    <property type="entry name" value="EAL"/>
    <property type="match status" value="1"/>
</dbReference>